<dbReference type="InterPro" id="IPR009875">
    <property type="entry name" value="PilZ_domain"/>
</dbReference>
<evidence type="ECO:0000313" key="3">
    <source>
        <dbReference type="Proteomes" id="UP000619260"/>
    </source>
</evidence>
<evidence type="ECO:0000313" key="2">
    <source>
        <dbReference type="EMBL" id="GIJ51937.1"/>
    </source>
</evidence>
<sequence>MEKLDAHLAQWVLRITGEPERRNRRAYVRGGGGEQVRLCLASDDDVRIDGRAVDMGEGSVRCRLERNPFQPHDRVDVTLRLDEETVALTGEVLSTKFDRDRDHELVVVYALTEPTARAIRRHVLNRQLAERRRSAG</sequence>
<dbReference type="GO" id="GO:0035438">
    <property type="term" value="F:cyclic-di-GMP binding"/>
    <property type="evidence" value="ECO:0007669"/>
    <property type="project" value="InterPro"/>
</dbReference>
<accession>A0A8J3YWR5</accession>
<name>A0A8J3YWR5_9ACTN</name>
<proteinExistence type="predicted"/>
<dbReference type="AlphaFoldDB" id="A0A8J3YWR5"/>
<keyword evidence="3" id="KW-1185">Reference proteome</keyword>
<reference evidence="2" key="1">
    <citation type="submission" date="2021-01" db="EMBL/GenBank/DDBJ databases">
        <title>Whole genome shotgun sequence of Virgisporangium aliadipatigenens NBRC 105644.</title>
        <authorList>
            <person name="Komaki H."/>
            <person name="Tamura T."/>
        </authorList>
    </citation>
    <scope>NUCLEOTIDE SEQUENCE</scope>
    <source>
        <strain evidence="2">NBRC 105644</strain>
    </source>
</reference>
<gene>
    <name evidence="2" type="ORF">Val02_88230</name>
</gene>
<evidence type="ECO:0000259" key="1">
    <source>
        <dbReference type="Pfam" id="PF07238"/>
    </source>
</evidence>
<protein>
    <recommendedName>
        <fullName evidence="1">PilZ domain-containing protein</fullName>
    </recommendedName>
</protein>
<dbReference type="Proteomes" id="UP000619260">
    <property type="component" value="Unassembled WGS sequence"/>
</dbReference>
<dbReference type="EMBL" id="BOPF01000058">
    <property type="protein sequence ID" value="GIJ51937.1"/>
    <property type="molecule type" value="Genomic_DNA"/>
</dbReference>
<comment type="caution">
    <text evidence="2">The sequence shown here is derived from an EMBL/GenBank/DDBJ whole genome shotgun (WGS) entry which is preliminary data.</text>
</comment>
<organism evidence="2 3">
    <name type="scientific">Virgisporangium aliadipatigenens</name>
    <dbReference type="NCBI Taxonomy" id="741659"/>
    <lineage>
        <taxon>Bacteria</taxon>
        <taxon>Bacillati</taxon>
        <taxon>Actinomycetota</taxon>
        <taxon>Actinomycetes</taxon>
        <taxon>Micromonosporales</taxon>
        <taxon>Micromonosporaceae</taxon>
        <taxon>Virgisporangium</taxon>
    </lineage>
</organism>
<dbReference type="Pfam" id="PF07238">
    <property type="entry name" value="PilZ"/>
    <property type="match status" value="1"/>
</dbReference>
<feature type="domain" description="PilZ" evidence="1">
    <location>
        <begin position="23"/>
        <end position="123"/>
    </location>
</feature>